<feature type="transmembrane region" description="Helical" evidence="1">
    <location>
        <begin position="20"/>
        <end position="39"/>
    </location>
</feature>
<feature type="transmembrane region" description="Helical" evidence="1">
    <location>
        <begin position="326"/>
        <end position="347"/>
    </location>
</feature>
<feature type="domain" description="Heparan-alpha-glucosaminide N-acetyltransferase catalytic" evidence="2">
    <location>
        <begin position="23"/>
        <end position="208"/>
    </location>
</feature>
<dbReference type="EMBL" id="PSWU01000002">
    <property type="protein sequence ID" value="PPI16845.1"/>
    <property type="molecule type" value="Genomic_DNA"/>
</dbReference>
<dbReference type="InterPro" id="IPR012429">
    <property type="entry name" value="HGSNAT_cat"/>
</dbReference>
<comment type="caution">
    <text evidence="3">The sequence shown here is derived from an EMBL/GenBank/DDBJ whole genome shotgun (WGS) entry which is preliminary data.</text>
</comment>
<feature type="transmembrane region" description="Helical" evidence="1">
    <location>
        <begin position="51"/>
        <end position="74"/>
    </location>
</feature>
<dbReference type="RefSeq" id="WP_051210288.1">
    <property type="nucleotide sequence ID" value="NZ_CP037977.1"/>
</dbReference>
<proteinExistence type="predicted"/>
<feature type="transmembrane region" description="Helical" evidence="1">
    <location>
        <begin position="286"/>
        <end position="305"/>
    </location>
</feature>
<evidence type="ECO:0000313" key="4">
    <source>
        <dbReference type="Proteomes" id="UP000237966"/>
    </source>
</evidence>
<dbReference type="OrthoDB" id="4966979at2"/>
<evidence type="ECO:0000259" key="2">
    <source>
        <dbReference type="Pfam" id="PF07786"/>
    </source>
</evidence>
<accession>A0A2S5Y9L0</accession>
<dbReference type="AlphaFoldDB" id="A0A2S5Y9L0"/>
<feature type="transmembrane region" description="Helical" evidence="1">
    <location>
        <begin position="112"/>
        <end position="131"/>
    </location>
</feature>
<organism evidence="3 4">
    <name type="scientific">Rathayibacter toxicus</name>
    <dbReference type="NCBI Taxonomy" id="145458"/>
    <lineage>
        <taxon>Bacteria</taxon>
        <taxon>Bacillati</taxon>
        <taxon>Actinomycetota</taxon>
        <taxon>Actinomycetes</taxon>
        <taxon>Micrococcales</taxon>
        <taxon>Microbacteriaceae</taxon>
        <taxon>Rathayibacter</taxon>
    </lineage>
</organism>
<feature type="transmembrane region" description="Helical" evidence="1">
    <location>
        <begin position="86"/>
        <end position="106"/>
    </location>
</feature>
<dbReference type="Pfam" id="PF07786">
    <property type="entry name" value="HGSNAT_cat"/>
    <property type="match status" value="1"/>
</dbReference>
<feature type="transmembrane region" description="Helical" evidence="1">
    <location>
        <begin position="136"/>
        <end position="156"/>
    </location>
</feature>
<feature type="transmembrane region" description="Helical" evidence="1">
    <location>
        <begin position="353"/>
        <end position="378"/>
    </location>
</feature>
<reference evidence="3 4" key="1">
    <citation type="submission" date="2018-02" db="EMBL/GenBank/DDBJ databases">
        <title>Bacteriophage NCPPB3778 and a type I-E CRISPR drive the evolution of the US Biological Select Agent, Rathayibacter toxicus.</title>
        <authorList>
            <person name="Davis E.W.II."/>
            <person name="Tabima J.F."/>
            <person name="Weisberg A.J."/>
            <person name="Lopes L.D."/>
            <person name="Wiseman M.S."/>
            <person name="Wiseman M.S."/>
            <person name="Pupko T."/>
            <person name="Belcher M.S."/>
            <person name="Sechler A.J."/>
            <person name="Tancos M.A."/>
            <person name="Schroeder B.K."/>
            <person name="Murray T.D."/>
            <person name="Luster D.G."/>
            <person name="Schneider W.L."/>
            <person name="Rogers E."/>
            <person name="Andreote F.D."/>
            <person name="Grunwald N.J."/>
            <person name="Putnam M.L."/>
            <person name="Chang J.H."/>
        </authorList>
    </citation>
    <scope>NUCLEOTIDE SEQUENCE [LARGE SCALE GENOMIC DNA]</scope>
    <source>
        <strain evidence="3 4">FH99</strain>
    </source>
</reference>
<keyword evidence="1" id="KW-0812">Transmembrane</keyword>
<name>A0A2S5Y9L0_9MICO</name>
<feature type="transmembrane region" description="Helical" evidence="1">
    <location>
        <begin position="211"/>
        <end position="230"/>
    </location>
</feature>
<feature type="transmembrane region" description="Helical" evidence="1">
    <location>
        <begin position="176"/>
        <end position="199"/>
    </location>
</feature>
<evidence type="ECO:0000256" key="1">
    <source>
        <dbReference type="SAM" id="Phobius"/>
    </source>
</evidence>
<evidence type="ECO:0000313" key="3">
    <source>
        <dbReference type="EMBL" id="PPI16845.1"/>
    </source>
</evidence>
<gene>
    <name evidence="3" type="ORF">C5C51_01055</name>
</gene>
<keyword evidence="1" id="KW-1133">Transmembrane helix</keyword>
<dbReference type="Proteomes" id="UP000237966">
    <property type="component" value="Unassembled WGS sequence"/>
</dbReference>
<protein>
    <submittedName>
        <fullName evidence="3">DUF1624 domain-containing protein</fullName>
    </submittedName>
</protein>
<keyword evidence="1" id="KW-0472">Membrane</keyword>
<sequence>MTINLADDLQRRHIAAAPGAANRIIALDIARFLALIGMFSEHLLVGKGEDWFLTVVTGFPSTLFAVLGGISAVVSTRRYLAENRPGAACIAVATRGALLTAIGLILGFVPTVIAMVLAYFGVTLIVIAMMLWMRTWVLLSIAAVLAVVGPQMILWVRQTGSQYDISTPSLDSPAAFAQSLFFTGYYPVITWVVYLLIGVCVGRVIITRRPVAAGALLALVGGAVAVVGIVSDVLSKSAVVHALVAGGASDSGAEKAVAGPGFGTPIGGGWIALVNATPHTGTTADILRTSGVALVVIAVLLVISAHFPSRLPLLLRVIVRAGSAPLTIYVGHFLGFSLLIFTGFMFVQEGAMPWWAIGPWAILVHTAAAVCIGLYLALTNRRGPLEAWVSRRVRNITHRLTAPRSEK</sequence>